<protein>
    <submittedName>
        <fullName evidence="3">Thiamine biosynthesis protein ThiJ</fullName>
    </submittedName>
</protein>
<dbReference type="Proteomes" id="UP000293296">
    <property type="component" value="Chromosome"/>
</dbReference>
<dbReference type="EMBL" id="CP026538">
    <property type="protein sequence ID" value="QAZ69311.1"/>
    <property type="molecule type" value="Genomic_DNA"/>
</dbReference>
<dbReference type="AlphaFoldDB" id="A0A4P6HPS6"/>
<dbReference type="InterPro" id="IPR052158">
    <property type="entry name" value="INH-QAR"/>
</dbReference>
<evidence type="ECO:0000313" key="4">
    <source>
        <dbReference type="Proteomes" id="UP000293296"/>
    </source>
</evidence>
<dbReference type="Gene3D" id="3.40.50.880">
    <property type="match status" value="1"/>
</dbReference>
<dbReference type="SUPFAM" id="SSF52317">
    <property type="entry name" value="Class I glutamine amidotransferase-like"/>
    <property type="match status" value="1"/>
</dbReference>
<keyword evidence="4" id="KW-1185">Reference proteome</keyword>
<evidence type="ECO:0000313" key="3">
    <source>
        <dbReference type="EMBL" id="QAZ69311.1"/>
    </source>
</evidence>
<dbReference type="RefSeq" id="WP_129355582.1">
    <property type="nucleotide sequence ID" value="NZ_CP026538.1"/>
</dbReference>
<dbReference type="InterPro" id="IPR002818">
    <property type="entry name" value="DJ-1/PfpI"/>
</dbReference>
<evidence type="ECO:0000256" key="1">
    <source>
        <dbReference type="SAM" id="SignalP"/>
    </source>
</evidence>
<dbReference type="InterPro" id="IPR029062">
    <property type="entry name" value="Class_I_gatase-like"/>
</dbReference>
<dbReference type="PANTHER" id="PTHR43130">
    <property type="entry name" value="ARAC-FAMILY TRANSCRIPTIONAL REGULATOR"/>
    <property type="match status" value="1"/>
</dbReference>
<sequence>MNRRHFSLACLGLAAAASAGVAPALAAAPTGASGPAKREPGKPHIAFLLFDGITAQDMIGPATVLGASGRFTMDYVWRDTNPVRAESRSPAELRIVPTATFAETTSADILCVPGTSNVFAQLRQPDILDWVARVGATATWVTSVCTGSFILGAAGLLRGYKATSHWTLVDELAAFGAIPTRERVVADRNRLTGAGVTSGIDFGLTLLAKLCGDDVAKTIQLTLEYDPEPPFACGSPKSAPAELTAKAKAGYLAYLEQVAPDARQLLEAASKRLGVKTS</sequence>
<feature type="domain" description="DJ-1/PfpI" evidence="2">
    <location>
        <begin position="45"/>
        <end position="208"/>
    </location>
</feature>
<dbReference type="GO" id="GO:0006355">
    <property type="term" value="P:regulation of DNA-templated transcription"/>
    <property type="evidence" value="ECO:0007669"/>
    <property type="project" value="TreeGrafter"/>
</dbReference>
<dbReference type="PANTHER" id="PTHR43130:SF2">
    <property type="entry name" value="DJ-1_PFPI DOMAIN-CONTAINING PROTEIN"/>
    <property type="match status" value="1"/>
</dbReference>
<proteinExistence type="predicted"/>
<name>A0A4P6HPS6_9BACT</name>
<dbReference type="Pfam" id="PF01965">
    <property type="entry name" value="DJ-1_PfpI"/>
    <property type="match status" value="1"/>
</dbReference>
<organism evidence="3 4">
    <name type="scientific">Solidesulfovibrio carbinolicus</name>
    <dbReference type="NCBI Taxonomy" id="296842"/>
    <lineage>
        <taxon>Bacteria</taxon>
        <taxon>Pseudomonadati</taxon>
        <taxon>Thermodesulfobacteriota</taxon>
        <taxon>Desulfovibrionia</taxon>
        <taxon>Desulfovibrionales</taxon>
        <taxon>Desulfovibrionaceae</taxon>
        <taxon>Solidesulfovibrio</taxon>
    </lineage>
</organism>
<accession>A0A4P6HPS6</accession>
<evidence type="ECO:0000259" key="2">
    <source>
        <dbReference type="Pfam" id="PF01965"/>
    </source>
</evidence>
<gene>
    <name evidence="3" type="ORF">C3Y92_19540</name>
</gene>
<feature type="signal peptide" evidence="1">
    <location>
        <begin position="1"/>
        <end position="26"/>
    </location>
</feature>
<dbReference type="CDD" id="cd03139">
    <property type="entry name" value="GATase1_PfpI_2"/>
    <property type="match status" value="1"/>
</dbReference>
<feature type="chain" id="PRO_5020741690" evidence="1">
    <location>
        <begin position="27"/>
        <end position="278"/>
    </location>
</feature>
<dbReference type="OrthoDB" id="9798003at2"/>
<reference evidence="3 4" key="1">
    <citation type="submission" date="2018-02" db="EMBL/GenBank/DDBJ databases">
        <title>Genome sequence of Desulfovibrio carbinolicus DSM 3852.</title>
        <authorList>
            <person name="Wilbanks E."/>
            <person name="Skennerton C.T."/>
            <person name="Orphan V.J."/>
        </authorList>
    </citation>
    <scope>NUCLEOTIDE SEQUENCE [LARGE SCALE GENOMIC DNA]</scope>
    <source>
        <strain evidence="3 4">DSM 3852</strain>
    </source>
</reference>
<dbReference type="KEGG" id="dcb:C3Y92_19540"/>
<keyword evidence="1" id="KW-0732">Signal</keyword>